<keyword evidence="8 20" id="KW-0963">Cytoplasm</keyword>
<dbReference type="OrthoDB" id="9804753at2"/>
<feature type="active site" description="Proton donor" evidence="20">
    <location>
        <position position="232"/>
    </location>
</feature>
<protein>
    <recommendedName>
        <fullName evidence="7 20">UDP-N-acetylenolpyruvoylglucosamine reductase</fullName>
        <ecNumber evidence="6 20">1.3.1.98</ecNumber>
    </recommendedName>
    <alternativeName>
        <fullName evidence="18 20">UDP-N-acetylmuramate dehydrogenase</fullName>
    </alternativeName>
</protein>
<evidence type="ECO:0000256" key="1">
    <source>
        <dbReference type="ARBA" id="ARBA00001974"/>
    </source>
</evidence>
<dbReference type="HAMAP" id="MF_00037">
    <property type="entry name" value="MurB"/>
    <property type="match status" value="1"/>
</dbReference>
<dbReference type="GO" id="GO:0071555">
    <property type="term" value="P:cell wall organization"/>
    <property type="evidence" value="ECO:0007669"/>
    <property type="project" value="UniProtKB-KW"/>
</dbReference>
<evidence type="ECO:0000256" key="20">
    <source>
        <dbReference type="HAMAP-Rule" id="MF_00037"/>
    </source>
</evidence>
<dbReference type="GO" id="GO:0071949">
    <property type="term" value="F:FAD binding"/>
    <property type="evidence" value="ECO:0007669"/>
    <property type="project" value="InterPro"/>
</dbReference>
<keyword evidence="16 20" id="KW-0131">Cell cycle</keyword>
<dbReference type="EC" id="1.3.1.98" evidence="6 20"/>
<keyword evidence="12 20" id="KW-0521">NADP</keyword>
<feature type="active site" evidence="20">
    <location>
        <position position="162"/>
    </location>
</feature>
<dbReference type="Proteomes" id="UP000019918">
    <property type="component" value="Unassembled WGS sequence"/>
</dbReference>
<dbReference type="InterPro" id="IPR011601">
    <property type="entry name" value="MurB_C"/>
</dbReference>
<keyword evidence="13 20" id="KW-0133">Cell shape</keyword>
<keyword evidence="17 20" id="KW-0961">Cell wall biogenesis/degradation</keyword>
<evidence type="ECO:0000256" key="6">
    <source>
        <dbReference type="ARBA" id="ARBA00012518"/>
    </source>
</evidence>
<evidence type="ECO:0000256" key="3">
    <source>
        <dbReference type="ARBA" id="ARBA00004496"/>
    </source>
</evidence>
<dbReference type="NCBIfam" id="NF000755">
    <property type="entry name" value="PRK00046.1"/>
    <property type="match status" value="1"/>
</dbReference>
<evidence type="ECO:0000256" key="8">
    <source>
        <dbReference type="ARBA" id="ARBA00022490"/>
    </source>
</evidence>
<dbReference type="GO" id="GO:0008360">
    <property type="term" value="P:regulation of cell shape"/>
    <property type="evidence" value="ECO:0007669"/>
    <property type="project" value="UniProtKB-KW"/>
</dbReference>
<comment type="caution">
    <text evidence="22">The sequence shown here is derived from an EMBL/GenBank/DDBJ whole genome shotgun (WGS) entry which is preliminary data.</text>
</comment>
<keyword evidence="15 20" id="KW-0560">Oxidoreductase</keyword>
<gene>
    <name evidence="20 22" type="primary">murB</name>
    <name evidence="22" type="ORF">BG55_00920</name>
</gene>
<comment type="catalytic activity">
    <reaction evidence="19 20">
        <text>UDP-N-acetyl-alpha-D-muramate + NADP(+) = UDP-N-acetyl-3-O-(1-carboxyvinyl)-alpha-D-glucosamine + NADPH + H(+)</text>
        <dbReference type="Rhea" id="RHEA:12248"/>
        <dbReference type="ChEBI" id="CHEBI:15378"/>
        <dbReference type="ChEBI" id="CHEBI:57783"/>
        <dbReference type="ChEBI" id="CHEBI:58349"/>
        <dbReference type="ChEBI" id="CHEBI:68483"/>
        <dbReference type="ChEBI" id="CHEBI:70757"/>
        <dbReference type="EC" id="1.3.1.98"/>
    </reaction>
</comment>
<dbReference type="PANTHER" id="PTHR21071:SF4">
    <property type="entry name" value="UDP-N-ACETYLENOLPYRUVOYLGLUCOSAMINE REDUCTASE"/>
    <property type="match status" value="1"/>
</dbReference>
<evidence type="ECO:0000256" key="13">
    <source>
        <dbReference type="ARBA" id="ARBA00022960"/>
    </source>
</evidence>
<dbReference type="InterPro" id="IPR036318">
    <property type="entry name" value="FAD-bd_PCMH-like_sf"/>
</dbReference>
<dbReference type="GO" id="GO:0051301">
    <property type="term" value="P:cell division"/>
    <property type="evidence" value="ECO:0007669"/>
    <property type="project" value="UniProtKB-KW"/>
</dbReference>
<dbReference type="NCBIfam" id="TIGR00179">
    <property type="entry name" value="murB"/>
    <property type="match status" value="1"/>
</dbReference>
<name>A0A014Q291_9GAMM</name>
<evidence type="ECO:0000256" key="17">
    <source>
        <dbReference type="ARBA" id="ARBA00023316"/>
    </source>
</evidence>
<feature type="active site" evidence="20">
    <location>
        <position position="328"/>
    </location>
</feature>
<evidence type="ECO:0000256" key="15">
    <source>
        <dbReference type="ARBA" id="ARBA00023002"/>
    </source>
</evidence>
<keyword evidence="9 20" id="KW-0132">Cell division</keyword>
<reference evidence="22 23" key="1">
    <citation type="submission" date="2014-02" db="EMBL/GenBank/DDBJ databases">
        <title>Draft genome of Erwinia mallotivora strain BT-MARDI, a papaya dieback pathogen.</title>
        <authorList>
            <person name="Redzuan R."/>
            <person name="Abu Bakar N."/>
            <person name="Badrun R."/>
            <person name="Mohd Raih M.F."/>
            <person name="Rozano L."/>
            <person name="Mat Amin N."/>
        </authorList>
    </citation>
    <scope>NUCLEOTIDE SEQUENCE [LARGE SCALE GENOMIC DNA]</scope>
    <source>
        <strain evidence="22 23">BT-MARDI</strain>
    </source>
</reference>
<comment type="similarity">
    <text evidence="5 20">Belongs to the MurB family.</text>
</comment>
<dbReference type="SUPFAM" id="SSF56176">
    <property type="entry name" value="FAD-binding/transporter-associated domain-like"/>
    <property type="match status" value="1"/>
</dbReference>
<comment type="subcellular location">
    <subcellularLocation>
        <location evidence="3 20">Cytoplasm</location>
    </subcellularLocation>
</comment>
<dbReference type="STRING" id="69222.BG55_00920"/>
<dbReference type="GO" id="GO:0008762">
    <property type="term" value="F:UDP-N-acetylmuramate dehydrogenase activity"/>
    <property type="evidence" value="ECO:0007669"/>
    <property type="project" value="UniProtKB-UniRule"/>
</dbReference>
<evidence type="ECO:0000256" key="9">
    <source>
        <dbReference type="ARBA" id="ARBA00022618"/>
    </source>
</evidence>
<dbReference type="InterPro" id="IPR006094">
    <property type="entry name" value="Oxid_FAD_bind_N"/>
</dbReference>
<dbReference type="Gene3D" id="3.30.465.10">
    <property type="match status" value="1"/>
</dbReference>
<dbReference type="Pfam" id="PF02873">
    <property type="entry name" value="MurB_C"/>
    <property type="match status" value="1"/>
</dbReference>
<evidence type="ECO:0000313" key="23">
    <source>
        <dbReference type="Proteomes" id="UP000019918"/>
    </source>
</evidence>
<keyword evidence="10 20" id="KW-0285">Flavoprotein</keyword>
<dbReference type="SUPFAM" id="SSF56194">
    <property type="entry name" value="Uridine diphospho-N-Acetylenolpyruvylglucosamine reductase, MurB, C-terminal domain"/>
    <property type="match status" value="1"/>
</dbReference>
<evidence type="ECO:0000256" key="4">
    <source>
        <dbReference type="ARBA" id="ARBA00004752"/>
    </source>
</evidence>
<dbReference type="PATRIC" id="fig|69222.5.peg.202"/>
<keyword evidence="23" id="KW-1185">Reference proteome</keyword>
<proteinExistence type="inferred from homology"/>
<comment type="cofactor">
    <cofactor evidence="1 20">
        <name>FAD</name>
        <dbReference type="ChEBI" id="CHEBI:57692"/>
    </cofactor>
</comment>
<accession>A0A014Q291</accession>
<dbReference type="AlphaFoldDB" id="A0A014Q291"/>
<evidence type="ECO:0000256" key="10">
    <source>
        <dbReference type="ARBA" id="ARBA00022630"/>
    </source>
</evidence>
<evidence type="ECO:0000256" key="19">
    <source>
        <dbReference type="ARBA" id="ARBA00048914"/>
    </source>
</evidence>
<dbReference type="EMBL" id="JFHN01000014">
    <property type="protein sequence ID" value="EXU77232.1"/>
    <property type="molecule type" value="Genomic_DNA"/>
</dbReference>
<dbReference type="PROSITE" id="PS51387">
    <property type="entry name" value="FAD_PCMH"/>
    <property type="match status" value="1"/>
</dbReference>
<dbReference type="Gene3D" id="3.30.43.10">
    <property type="entry name" value="Uridine Diphospho-n-acetylenolpyruvylglucosamine Reductase, domain 2"/>
    <property type="match status" value="1"/>
</dbReference>
<dbReference type="RefSeq" id="WP_034933272.1">
    <property type="nucleotide sequence ID" value="NZ_JFHN01000014.1"/>
</dbReference>
<evidence type="ECO:0000256" key="14">
    <source>
        <dbReference type="ARBA" id="ARBA00022984"/>
    </source>
</evidence>
<dbReference type="InterPro" id="IPR016169">
    <property type="entry name" value="FAD-bd_PCMH_sub2"/>
</dbReference>
<dbReference type="Gene3D" id="3.90.78.10">
    <property type="entry name" value="UDP-N-acetylenolpyruvoylglucosamine reductase, C-terminal domain"/>
    <property type="match status" value="1"/>
</dbReference>
<comment type="pathway">
    <text evidence="4 20">Cell wall biogenesis; peptidoglycan biosynthesis.</text>
</comment>
<keyword evidence="14 20" id="KW-0573">Peptidoglycan synthesis</keyword>
<keyword evidence="11 20" id="KW-0274">FAD</keyword>
<evidence type="ECO:0000256" key="2">
    <source>
        <dbReference type="ARBA" id="ARBA00003921"/>
    </source>
</evidence>
<comment type="function">
    <text evidence="2 20">Cell wall formation.</text>
</comment>
<evidence type="ECO:0000256" key="7">
    <source>
        <dbReference type="ARBA" id="ARBA00015188"/>
    </source>
</evidence>
<dbReference type="NCBIfam" id="NF010478">
    <property type="entry name" value="PRK13903.1"/>
    <property type="match status" value="1"/>
</dbReference>
<organism evidence="22 23">
    <name type="scientific">Erwinia mallotivora</name>
    <dbReference type="NCBI Taxonomy" id="69222"/>
    <lineage>
        <taxon>Bacteria</taxon>
        <taxon>Pseudomonadati</taxon>
        <taxon>Pseudomonadota</taxon>
        <taxon>Gammaproteobacteria</taxon>
        <taxon>Enterobacterales</taxon>
        <taxon>Erwiniaceae</taxon>
        <taxon>Erwinia</taxon>
    </lineage>
</organism>
<evidence type="ECO:0000256" key="12">
    <source>
        <dbReference type="ARBA" id="ARBA00022857"/>
    </source>
</evidence>
<dbReference type="Pfam" id="PF01565">
    <property type="entry name" value="FAD_binding_4"/>
    <property type="match status" value="1"/>
</dbReference>
<evidence type="ECO:0000313" key="22">
    <source>
        <dbReference type="EMBL" id="EXU77232.1"/>
    </source>
</evidence>
<dbReference type="PANTHER" id="PTHR21071">
    <property type="entry name" value="UDP-N-ACETYLENOLPYRUVOYLGLUCOSAMINE REDUCTASE"/>
    <property type="match status" value="1"/>
</dbReference>
<dbReference type="InterPro" id="IPR016167">
    <property type="entry name" value="FAD-bd_PCMH_sub1"/>
</dbReference>
<dbReference type="GO" id="GO:0009252">
    <property type="term" value="P:peptidoglycan biosynthetic process"/>
    <property type="evidence" value="ECO:0007669"/>
    <property type="project" value="UniProtKB-UniRule"/>
</dbReference>
<evidence type="ECO:0000256" key="16">
    <source>
        <dbReference type="ARBA" id="ARBA00023306"/>
    </source>
</evidence>
<evidence type="ECO:0000256" key="11">
    <source>
        <dbReference type="ARBA" id="ARBA00022827"/>
    </source>
</evidence>
<sequence>MSSQSPSLKPFNTFNLDVKAEQIVVAETTAELINAWQTSQKNQQPALLLGEGSNILFLEDFQGVVIVNRLKGIHVKESDEAWHLHVASGENWHNLVQYSLENGFSGLENLAMIPGCVGSAPIQNIGAYGVELKTVCEYVDVLKLTSGETRRLSAEECQFGYRDSIFKHHYQTGYAIIAVGLKLKKAWQPVTTYGELSKSDPTTITAQQIFDTVCHMRSSKLPDPRTTGNAGSFFKNPVVDAAFADSLLKNYPDAPLYPQADGTVKLAAGWLIDRCNLKGFCVGGAAVHRQQALVLINQQQASSSDIVALAHEVRQRVGSKFNVWLEPEVRFIGATGEKDAVKVIS</sequence>
<dbReference type="UniPathway" id="UPA00219"/>
<evidence type="ECO:0000259" key="21">
    <source>
        <dbReference type="PROSITE" id="PS51387"/>
    </source>
</evidence>
<dbReference type="InterPro" id="IPR036635">
    <property type="entry name" value="MurB_C_sf"/>
</dbReference>
<evidence type="ECO:0000256" key="5">
    <source>
        <dbReference type="ARBA" id="ARBA00010485"/>
    </source>
</evidence>
<evidence type="ECO:0000256" key="18">
    <source>
        <dbReference type="ARBA" id="ARBA00031026"/>
    </source>
</evidence>
<feature type="domain" description="FAD-binding PCMH-type" evidence="21">
    <location>
        <begin position="16"/>
        <end position="186"/>
    </location>
</feature>
<dbReference type="InterPro" id="IPR016166">
    <property type="entry name" value="FAD-bd_PCMH"/>
</dbReference>
<dbReference type="GO" id="GO:0005829">
    <property type="term" value="C:cytosol"/>
    <property type="evidence" value="ECO:0007669"/>
    <property type="project" value="TreeGrafter"/>
</dbReference>
<dbReference type="InterPro" id="IPR003170">
    <property type="entry name" value="MurB"/>
</dbReference>